<accession>A0A0K1Q1B5</accession>
<dbReference type="KEGG" id="llu:AKJ09_06244"/>
<proteinExistence type="predicted"/>
<sequence length="37" mass="4385">MFFDRSISSLTRIYAEYARMSHVDFTRTQTRGRTVSP</sequence>
<dbReference type="Proteomes" id="UP000064967">
    <property type="component" value="Chromosome"/>
</dbReference>
<dbReference type="EMBL" id="CP012333">
    <property type="protein sequence ID" value="AKU99580.1"/>
    <property type="molecule type" value="Genomic_DNA"/>
</dbReference>
<gene>
    <name evidence="1" type="ORF">AKJ09_06244</name>
</gene>
<keyword evidence="2" id="KW-1185">Reference proteome</keyword>
<dbReference type="AlphaFoldDB" id="A0A0K1Q1B5"/>
<evidence type="ECO:0000313" key="2">
    <source>
        <dbReference type="Proteomes" id="UP000064967"/>
    </source>
</evidence>
<reference evidence="1 2" key="1">
    <citation type="submission" date="2015-08" db="EMBL/GenBank/DDBJ databases">
        <authorList>
            <person name="Babu N.S."/>
            <person name="Beckwith C.J."/>
            <person name="Beseler K.G."/>
            <person name="Brison A."/>
            <person name="Carone J.V."/>
            <person name="Caskin T.P."/>
            <person name="Diamond M."/>
            <person name="Durham M.E."/>
            <person name="Foxe J.M."/>
            <person name="Go M."/>
            <person name="Henderson B.A."/>
            <person name="Jones I.B."/>
            <person name="McGettigan J.A."/>
            <person name="Micheletti S.J."/>
            <person name="Nasrallah M.E."/>
            <person name="Ortiz D."/>
            <person name="Piller C.R."/>
            <person name="Privatt S.R."/>
            <person name="Schneider S.L."/>
            <person name="Sharp S."/>
            <person name="Smith T.C."/>
            <person name="Stanton J.D."/>
            <person name="Ullery H.E."/>
            <person name="Wilson R.J."/>
            <person name="Serrano M.G."/>
            <person name="Buck G."/>
            <person name="Lee V."/>
            <person name="Wang Y."/>
            <person name="Carvalho R."/>
            <person name="Voegtly L."/>
            <person name="Shi R."/>
            <person name="Duckworth R."/>
            <person name="Johnson A."/>
            <person name="Loviza R."/>
            <person name="Walstead R."/>
            <person name="Shah Z."/>
            <person name="Kiflezghi M."/>
            <person name="Wade K."/>
            <person name="Ball S.L."/>
            <person name="Bradley K.W."/>
            <person name="Asai D.J."/>
            <person name="Bowman C.A."/>
            <person name="Russell D.A."/>
            <person name="Pope W.H."/>
            <person name="Jacobs-Sera D."/>
            <person name="Hendrix R.W."/>
            <person name="Hatfull G.F."/>
        </authorList>
    </citation>
    <scope>NUCLEOTIDE SEQUENCE [LARGE SCALE GENOMIC DNA]</scope>
    <source>
        <strain evidence="1 2">DSM 27648</strain>
    </source>
</reference>
<organism evidence="1 2">
    <name type="scientific">Labilithrix luteola</name>
    <dbReference type="NCBI Taxonomy" id="1391654"/>
    <lineage>
        <taxon>Bacteria</taxon>
        <taxon>Pseudomonadati</taxon>
        <taxon>Myxococcota</taxon>
        <taxon>Polyangia</taxon>
        <taxon>Polyangiales</taxon>
        <taxon>Labilitrichaceae</taxon>
        <taxon>Labilithrix</taxon>
    </lineage>
</organism>
<name>A0A0K1Q1B5_9BACT</name>
<protein>
    <submittedName>
        <fullName evidence="1">Uncharacterized protein</fullName>
    </submittedName>
</protein>
<evidence type="ECO:0000313" key="1">
    <source>
        <dbReference type="EMBL" id="AKU99580.1"/>
    </source>
</evidence>